<evidence type="ECO:0000313" key="3">
    <source>
        <dbReference type="Proteomes" id="UP001303701"/>
    </source>
</evidence>
<sequence>MKWFKNKKRTHEQTELERRTDVHDLYEPSREAYGQAYNVEDGTKNKK</sequence>
<feature type="compositionally biased region" description="Basic and acidic residues" evidence="1">
    <location>
        <begin position="11"/>
        <end position="30"/>
    </location>
</feature>
<protein>
    <recommendedName>
        <fullName evidence="4">YfhE-like protein</fullName>
    </recommendedName>
</protein>
<organism evidence="2 3">
    <name type="scientific">Aeribacillus composti</name>
    <dbReference type="NCBI Taxonomy" id="1868734"/>
    <lineage>
        <taxon>Bacteria</taxon>
        <taxon>Bacillati</taxon>
        <taxon>Bacillota</taxon>
        <taxon>Bacilli</taxon>
        <taxon>Bacillales</taxon>
        <taxon>Bacillaceae</taxon>
        <taxon>Aeribacillus</taxon>
    </lineage>
</organism>
<gene>
    <name evidence="2" type="ORF">RI196_08570</name>
</gene>
<evidence type="ECO:0000313" key="2">
    <source>
        <dbReference type="EMBL" id="WNF34687.1"/>
    </source>
</evidence>
<reference evidence="2 3" key="1">
    <citation type="submission" date="2023-09" db="EMBL/GenBank/DDBJ databases">
        <title>Different Types of Thermotolerant Ring-Cleaving Dioxygenases derived from Aeribacillus composti HB-1 applied for multiple aromatic hydrocarbons removal.</title>
        <authorList>
            <person name="Cao L."/>
            <person name="Li M."/>
            <person name="Ma T."/>
        </authorList>
    </citation>
    <scope>NUCLEOTIDE SEQUENCE [LARGE SCALE GENOMIC DNA]</scope>
    <source>
        <strain evidence="2 3">HB-1</strain>
    </source>
</reference>
<proteinExistence type="predicted"/>
<keyword evidence="3" id="KW-1185">Reference proteome</keyword>
<feature type="compositionally biased region" description="Basic residues" evidence="1">
    <location>
        <begin position="1"/>
        <end position="10"/>
    </location>
</feature>
<accession>A0ABY9WHK7</accession>
<name>A0ABY9WHK7_9BACI</name>
<evidence type="ECO:0008006" key="4">
    <source>
        <dbReference type="Google" id="ProtNLM"/>
    </source>
</evidence>
<dbReference type="GeneID" id="301126020"/>
<dbReference type="RefSeq" id="WP_158640157.1">
    <property type="nucleotide sequence ID" value="NZ_CP134501.1"/>
</dbReference>
<dbReference type="EMBL" id="CP134501">
    <property type="protein sequence ID" value="WNF34687.1"/>
    <property type="molecule type" value="Genomic_DNA"/>
</dbReference>
<evidence type="ECO:0000256" key="1">
    <source>
        <dbReference type="SAM" id="MobiDB-lite"/>
    </source>
</evidence>
<dbReference type="Proteomes" id="UP001303701">
    <property type="component" value="Chromosome"/>
</dbReference>
<feature type="region of interest" description="Disordered" evidence="1">
    <location>
        <begin position="1"/>
        <end position="47"/>
    </location>
</feature>